<feature type="chain" id="PRO_5028249250" evidence="1">
    <location>
        <begin position="28"/>
        <end position="632"/>
    </location>
</feature>
<feature type="signal peptide" evidence="1">
    <location>
        <begin position="1"/>
        <end position="27"/>
    </location>
</feature>
<dbReference type="InterPro" id="IPR051922">
    <property type="entry name" value="Bact_Sporulation_Assoc"/>
</dbReference>
<keyword evidence="1" id="KW-0732">Signal</keyword>
<organism evidence="2 3">
    <name type="scientific">Planococcus maritimus</name>
    <dbReference type="NCBI Taxonomy" id="192421"/>
    <lineage>
        <taxon>Bacteria</taxon>
        <taxon>Bacillati</taxon>
        <taxon>Bacillota</taxon>
        <taxon>Bacilli</taxon>
        <taxon>Bacillales</taxon>
        <taxon>Caryophanaceae</taxon>
        <taxon>Planococcus</taxon>
    </lineage>
</organism>
<evidence type="ECO:0000256" key="1">
    <source>
        <dbReference type="SAM" id="SignalP"/>
    </source>
</evidence>
<accession>A0A7D7MHA2</accession>
<dbReference type="AlphaFoldDB" id="A0A7D7MHA2"/>
<proteinExistence type="predicted"/>
<dbReference type="Gene3D" id="3.40.50.12090">
    <property type="match status" value="2"/>
</dbReference>
<evidence type="ECO:0000313" key="2">
    <source>
        <dbReference type="EMBL" id="QMT18070.1"/>
    </source>
</evidence>
<dbReference type="PANTHER" id="PTHR30032:SF8">
    <property type="entry name" value="GERMINATION-SPECIFIC N-ACETYLMURAMOYL-L-ALANINE AMIDASE"/>
    <property type="match status" value="1"/>
</dbReference>
<gene>
    <name evidence="2" type="ORF">H1Q58_03350</name>
</gene>
<keyword evidence="3" id="KW-1185">Reference proteome</keyword>
<dbReference type="EMBL" id="CP059540">
    <property type="protein sequence ID" value="QMT18070.1"/>
    <property type="molecule type" value="Genomic_DNA"/>
</dbReference>
<protein>
    <submittedName>
        <fullName evidence="2">Cell wall-binding repeat-containing protein</fullName>
    </submittedName>
</protein>
<dbReference type="InterPro" id="IPR007253">
    <property type="entry name" value="Cell_wall-bd_2"/>
</dbReference>
<dbReference type="Proteomes" id="UP000514716">
    <property type="component" value="Chromosome"/>
</dbReference>
<reference evidence="2 3" key="1">
    <citation type="submission" date="2020-07" db="EMBL/GenBank/DDBJ databases">
        <title>Screening of a cold-adapted Planococcus bacterium producing protease in traditional shrimp paste and protease identification by genome sequencing.</title>
        <authorList>
            <person name="Gao R."/>
            <person name="Leng W."/>
            <person name="Chu Q."/>
            <person name="Wu X."/>
            <person name="Liu H."/>
            <person name="Li X."/>
        </authorList>
    </citation>
    <scope>NUCLEOTIDE SEQUENCE [LARGE SCALE GENOMIC DNA]</scope>
    <source>
        <strain evidence="2 3">XJ11</strain>
    </source>
</reference>
<dbReference type="KEGG" id="pdec:H1Q58_03350"/>
<dbReference type="PANTHER" id="PTHR30032">
    <property type="entry name" value="N-ACETYLMURAMOYL-L-ALANINE AMIDASE-RELATED"/>
    <property type="match status" value="1"/>
</dbReference>
<dbReference type="Pfam" id="PF04122">
    <property type="entry name" value="CW_binding_2"/>
    <property type="match status" value="3"/>
</dbReference>
<name>A0A7D7MHA2_PLAMR</name>
<evidence type="ECO:0000313" key="3">
    <source>
        <dbReference type="Proteomes" id="UP000514716"/>
    </source>
</evidence>
<sequence length="632" mass="71329">MYKSVKSSVLALTLAASGVIAPLQSSANENYWAQYCDDKQQFYEDESTRYVCEEEPNDDWRDAKEIILQPSYGDRIENKRMKTLVGNSETATSNDWWKVIIPKERGYMQWGSVSDVGQGVLYILDEKTDTLMWEPDYTKQYGRYDGNVYYYNAYKDGSDTSYAVDIEFRANPIEENPHEPNDYYSYKFNAVEYATVKNGELTNSTWSDEYDSYDNFVIESKATKGRIDIEVNYSDYEFSRWKGREAYIPYMVLAEKMDGTWEVIYNKTVMGMANQTYKIGIDVNEEDLSGKFLLRLKNSNFFDKNYSFEMSFAAEVDDLTPEPPTEPEIPDEPSEQVFKRFDGKDRYDTNKLMNQDIEDGTLDHVIVASGRNFPDALAGGALTNIKNGTIVLVNDRDAVIEKTTNEIERMLKPKGKVLILGSDSVVSEKMVEKLEQQEIATQRIYGSTRIETAIEIAEEVNEDPSEIFLVDGFNFADALSIAPVSAKLNQPILMTKKQDKLPDSVVTYLDESNIKTVTIIGGTLAVGSPIEADLEAEGYTVNRISGSTRTETSLAVAKAYYPNASAVGIANGWQFPDALSGSAFAYRNNMPVILTSDKRISSSNLKWIKEDSKSVYFMGGISPLPKSLESEF</sequence>
<dbReference type="RefSeq" id="WP_182092724.1">
    <property type="nucleotide sequence ID" value="NZ_CP059540.1"/>
</dbReference>